<gene>
    <name evidence="3" type="ORF">PSAN_55400</name>
    <name evidence="4" type="ORF">SAMN04490179_5227</name>
</gene>
<dbReference type="Proteomes" id="UP000182470">
    <property type="component" value="Chromosome I"/>
</dbReference>
<feature type="chain" id="PRO_5009247792" evidence="1">
    <location>
        <begin position="24"/>
        <end position="230"/>
    </location>
</feature>
<sequence>MVRLVPYGLMMAAAALAGTFALAGTMEKQSSDVGLPLPAVKLAFNENGEAALPKGYRSWVHAYAAWESITVTPLDSTVTKTPEFHSVYVEPNAYRTFMKTGVWPEGSLMVKEFSITSIDPKSCDGPPAYVCNLGSSKVIFSHGQTGLSLMLKDSKRYPDEPGGWSYFSFGHQAPPYEQSSPPRARAQCAQCHIDNVGPKHDYVWSVKLNQPGFQREGDAAKLNLEAAFAE</sequence>
<dbReference type="InterPro" id="IPR032033">
    <property type="entry name" value="Cytochrome_P460"/>
</dbReference>
<feature type="signal peptide" evidence="1">
    <location>
        <begin position="1"/>
        <end position="23"/>
    </location>
</feature>
<dbReference type="EMBL" id="LT629704">
    <property type="protein sequence ID" value="SDN64628.1"/>
    <property type="molecule type" value="Genomic_DNA"/>
</dbReference>
<evidence type="ECO:0000313" key="3">
    <source>
        <dbReference type="EMBL" id="KAF2406315.1"/>
    </source>
</evidence>
<reference evidence="3 6" key="1">
    <citation type="submission" date="2015-01" db="EMBL/GenBank/DDBJ databases">
        <title>Genome Sequence of Pseudomonas antarctica CMS 35.</title>
        <authorList>
            <person name="Voget S."/>
            <person name="Chow J."/>
            <person name="Daniel R."/>
            <person name="Streit W."/>
        </authorList>
    </citation>
    <scope>NUCLEOTIDE SEQUENCE [LARGE SCALE GENOMIC DNA]</scope>
    <source>
        <strain evidence="3 6">CMS 35</strain>
    </source>
</reference>
<evidence type="ECO:0000313" key="4">
    <source>
        <dbReference type="EMBL" id="SDN64628.1"/>
    </source>
</evidence>
<dbReference type="AlphaFoldDB" id="A0A1H0D3D4"/>
<proteinExistence type="predicted"/>
<evidence type="ECO:0000313" key="6">
    <source>
        <dbReference type="Proteomes" id="UP000748067"/>
    </source>
</evidence>
<dbReference type="Gene3D" id="3.50.70.20">
    <property type="entry name" value="Cytochrome P460"/>
    <property type="match status" value="1"/>
</dbReference>
<dbReference type="OrthoDB" id="511546at2"/>
<dbReference type="Pfam" id="PF16694">
    <property type="entry name" value="Cytochrome_P460"/>
    <property type="match status" value="1"/>
</dbReference>
<dbReference type="CDD" id="cd20751">
    <property type="entry name" value="cyt_P460_Ne-like"/>
    <property type="match status" value="1"/>
</dbReference>
<dbReference type="Proteomes" id="UP000748067">
    <property type="component" value="Unassembled WGS sequence"/>
</dbReference>
<keyword evidence="6" id="KW-1185">Reference proteome</keyword>
<accession>A0A1H0D3D4</accession>
<protein>
    <submittedName>
        <fullName evidence="4">Cytochrome P460</fullName>
    </submittedName>
</protein>
<name>A0A1H0D3D4_9PSED</name>
<reference evidence="4 5" key="2">
    <citation type="submission" date="2016-10" db="EMBL/GenBank/DDBJ databases">
        <authorList>
            <person name="de Groot N.N."/>
        </authorList>
    </citation>
    <scope>NUCLEOTIDE SEQUENCE [LARGE SCALE GENOMIC DNA]</scope>
    <source>
        <strain evidence="4 5">BS2772</strain>
    </source>
</reference>
<evidence type="ECO:0000259" key="2">
    <source>
        <dbReference type="Pfam" id="PF16694"/>
    </source>
</evidence>
<dbReference type="InterPro" id="IPR038142">
    <property type="entry name" value="Cytochrome_P460_sp"/>
</dbReference>
<dbReference type="EMBL" id="JXDI01000004">
    <property type="protein sequence ID" value="KAF2406315.1"/>
    <property type="molecule type" value="Genomic_DNA"/>
</dbReference>
<feature type="domain" description="Cytochrome P460" evidence="2">
    <location>
        <begin position="53"/>
        <end position="204"/>
    </location>
</feature>
<keyword evidence="1" id="KW-0732">Signal</keyword>
<organism evidence="4 5">
    <name type="scientific">Pseudomonas antarctica</name>
    <dbReference type="NCBI Taxonomy" id="219572"/>
    <lineage>
        <taxon>Bacteria</taxon>
        <taxon>Pseudomonadati</taxon>
        <taxon>Pseudomonadota</taxon>
        <taxon>Gammaproteobacteria</taxon>
        <taxon>Pseudomonadales</taxon>
        <taxon>Pseudomonadaceae</taxon>
        <taxon>Pseudomonas</taxon>
    </lineage>
</organism>
<dbReference type="RefSeq" id="WP_083359639.1">
    <property type="nucleotide sequence ID" value="NZ_JBJGXR010000071.1"/>
</dbReference>
<evidence type="ECO:0000313" key="5">
    <source>
        <dbReference type="Proteomes" id="UP000182470"/>
    </source>
</evidence>
<evidence type="ECO:0000256" key="1">
    <source>
        <dbReference type="SAM" id="SignalP"/>
    </source>
</evidence>